<dbReference type="Proteomes" id="UP000256304">
    <property type="component" value="Unassembled WGS sequence"/>
</dbReference>
<evidence type="ECO:0000256" key="2">
    <source>
        <dbReference type="ARBA" id="ARBA00022576"/>
    </source>
</evidence>
<dbReference type="SUPFAM" id="SSF53383">
    <property type="entry name" value="PLP-dependent transferases"/>
    <property type="match status" value="1"/>
</dbReference>
<feature type="active site" description="Proton acceptor" evidence="6">
    <location>
        <position position="219"/>
    </location>
</feature>
<evidence type="ECO:0000256" key="8">
    <source>
        <dbReference type="RuleBase" id="RU004508"/>
    </source>
</evidence>
<dbReference type="InterPro" id="IPR015424">
    <property type="entry name" value="PyrdxlP-dep_Trfase"/>
</dbReference>
<dbReference type="GO" id="GO:0030170">
    <property type="term" value="F:pyridoxal phosphate binding"/>
    <property type="evidence" value="ECO:0007669"/>
    <property type="project" value="TreeGrafter"/>
</dbReference>
<dbReference type="InterPro" id="IPR015421">
    <property type="entry name" value="PyrdxlP-dep_Trfase_major"/>
</dbReference>
<keyword evidence="10" id="KW-1185">Reference proteome</keyword>
<dbReference type="PIRSF" id="PIRSF000390">
    <property type="entry name" value="PLP_StrS"/>
    <property type="match status" value="1"/>
</dbReference>
<evidence type="ECO:0000256" key="3">
    <source>
        <dbReference type="ARBA" id="ARBA00022679"/>
    </source>
</evidence>
<dbReference type="GO" id="GO:0008483">
    <property type="term" value="F:transaminase activity"/>
    <property type="evidence" value="ECO:0007669"/>
    <property type="project" value="UniProtKB-KW"/>
</dbReference>
<name>A0A3D9S6R8_9BACL</name>
<dbReference type="RefSeq" id="WP_116189550.1">
    <property type="nucleotide sequence ID" value="NZ_QTTN01000014.1"/>
</dbReference>
<comment type="cofactor">
    <cofactor evidence="1">
        <name>pyridoxal 5'-phosphate</name>
        <dbReference type="ChEBI" id="CHEBI:597326"/>
    </cofactor>
</comment>
<dbReference type="PANTHER" id="PTHR30244">
    <property type="entry name" value="TRANSAMINASE"/>
    <property type="match status" value="1"/>
</dbReference>
<comment type="similarity">
    <text evidence="5 8">Belongs to the DegT/DnrJ/EryC1 family.</text>
</comment>
<comment type="caution">
    <text evidence="9">The sequence shown here is derived from an EMBL/GenBank/DDBJ whole genome shotgun (WGS) entry which is preliminary data.</text>
</comment>
<gene>
    <name evidence="9" type="ORF">A8990_11439</name>
</gene>
<keyword evidence="3" id="KW-0808">Transferase</keyword>
<protein>
    <submittedName>
        <fullName evidence="9">Perosamine synthetase</fullName>
    </submittedName>
</protein>
<dbReference type="AlphaFoldDB" id="A0A3D9S6R8"/>
<dbReference type="Pfam" id="PF01041">
    <property type="entry name" value="DegT_DnrJ_EryC1"/>
    <property type="match status" value="1"/>
</dbReference>
<evidence type="ECO:0000313" key="9">
    <source>
        <dbReference type="EMBL" id="REE84505.1"/>
    </source>
</evidence>
<dbReference type="NCBIfam" id="TIGR04181">
    <property type="entry name" value="NHT_00031"/>
    <property type="match status" value="1"/>
</dbReference>
<dbReference type="InterPro" id="IPR015422">
    <property type="entry name" value="PyrdxlP-dep_Trfase_small"/>
</dbReference>
<evidence type="ECO:0000313" key="10">
    <source>
        <dbReference type="Proteomes" id="UP000256304"/>
    </source>
</evidence>
<dbReference type="EMBL" id="QTTN01000014">
    <property type="protein sequence ID" value="REE84505.1"/>
    <property type="molecule type" value="Genomic_DNA"/>
</dbReference>
<evidence type="ECO:0000256" key="7">
    <source>
        <dbReference type="PIRSR" id="PIRSR000390-2"/>
    </source>
</evidence>
<dbReference type="InterPro" id="IPR000653">
    <property type="entry name" value="DegT/StrS_aminotransferase"/>
</dbReference>
<keyword evidence="4 7" id="KW-0663">Pyridoxal phosphate</keyword>
<accession>A0A3D9S6R8</accession>
<proteinExistence type="inferred from homology"/>
<reference evidence="9 10" key="1">
    <citation type="submission" date="2018-08" db="EMBL/GenBank/DDBJ databases">
        <title>Genomic Encyclopedia of Type Strains, Phase III (KMG-III): the genomes of soil and plant-associated and newly described type strains.</title>
        <authorList>
            <person name="Whitman W."/>
        </authorList>
    </citation>
    <scope>NUCLEOTIDE SEQUENCE [LARGE SCALE GENOMIC DNA]</scope>
    <source>
        <strain evidence="9 10">CGMCC 1.10966</strain>
    </source>
</reference>
<dbReference type="OrthoDB" id="9810913at2"/>
<evidence type="ECO:0000256" key="6">
    <source>
        <dbReference type="PIRSR" id="PIRSR000390-1"/>
    </source>
</evidence>
<dbReference type="Gene3D" id="3.40.640.10">
    <property type="entry name" value="Type I PLP-dependent aspartate aminotransferase-like (Major domain)"/>
    <property type="match status" value="1"/>
</dbReference>
<evidence type="ECO:0000256" key="5">
    <source>
        <dbReference type="ARBA" id="ARBA00037999"/>
    </source>
</evidence>
<evidence type="ECO:0000256" key="4">
    <source>
        <dbReference type="ARBA" id="ARBA00022898"/>
    </source>
</evidence>
<dbReference type="Gene3D" id="3.90.1150.10">
    <property type="entry name" value="Aspartate Aminotransferase, domain 1"/>
    <property type="match status" value="1"/>
</dbReference>
<dbReference type="FunFam" id="3.40.640.10:FF:000090">
    <property type="entry name" value="Pyridoxal phosphate-dependent aminotransferase"/>
    <property type="match status" value="1"/>
</dbReference>
<evidence type="ECO:0000256" key="1">
    <source>
        <dbReference type="ARBA" id="ARBA00001933"/>
    </source>
</evidence>
<dbReference type="InterPro" id="IPR026385">
    <property type="entry name" value="LegC-like"/>
</dbReference>
<sequence>MEIRWANAVVDAIKEVVGYQDQAISLHEPRFDETDLAFVTDCVRSGWVSSVGAYVDRFEKMLSERMDGAHVVAVVNGTAALHISLKLAGVEQNDEVLTPALTFIATANAVSYCGAIPHLVDSESVSCGMDARKLADYLQEIAVIRGAECYNSLTGRRIKAAVPMHVFGHPVDMDMLNEVCARYHITVVEDAAEALGSLYKGRSAGALSEVGALSFNGNKIITTGGGGAIITRKPEVAKMAKHWTTMARIPHRWAYEHDVIGYNYRLPNLNAALGCSQLERLDGMLSRKRALASRYADVFQHHQLDVSVLMEPNHAASNYWLNSLILSESTAQFRDELLEVTNDQGIMTRPVWSLLHRMPMYSDVPRMDLTVAERLEATIINVPSSPFLGSKEMRDSIVSEHTRN</sequence>
<dbReference type="GO" id="GO:0000271">
    <property type="term" value="P:polysaccharide biosynthetic process"/>
    <property type="evidence" value="ECO:0007669"/>
    <property type="project" value="TreeGrafter"/>
</dbReference>
<dbReference type="CDD" id="cd00616">
    <property type="entry name" value="AHBA_syn"/>
    <property type="match status" value="1"/>
</dbReference>
<organism evidence="9 10">
    <name type="scientific">Paenibacillus taihuensis</name>
    <dbReference type="NCBI Taxonomy" id="1156355"/>
    <lineage>
        <taxon>Bacteria</taxon>
        <taxon>Bacillati</taxon>
        <taxon>Bacillota</taxon>
        <taxon>Bacilli</taxon>
        <taxon>Bacillales</taxon>
        <taxon>Paenibacillaceae</taxon>
        <taxon>Paenibacillus</taxon>
    </lineage>
</organism>
<dbReference type="PANTHER" id="PTHR30244:SF30">
    <property type="entry name" value="BLR5990 PROTEIN"/>
    <property type="match status" value="1"/>
</dbReference>
<feature type="modified residue" description="N6-(pyridoxal phosphate)lysine" evidence="7">
    <location>
        <position position="219"/>
    </location>
</feature>
<keyword evidence="2" id="KW-0032">Aminotransferase</keyword>